<dbReference type="RefSeq" id="XP_045271607.1">
    <property type="nucleotide sequence ID" value="XM_045415721.1"/>
</dbReference>
<dbReference type="PANTHER" id="PTHR38048:SF2">
    <property type="entry name" value="HEMERYTHRIN-LIKE DOMAIN-CONTAINING PROTEIN"/>
    <property type="match status" value="1"/>
</dbReference>
<evidence type="ECO:0000313" key="2">
    <source>
        <dbReference type="Proteomes" id="UP000002039"/>
    </source>
</evidence>
<evidence type="ECO:0000313" key="1">
    <source>
        <dbReference type="EMBL" id="EEQ83396.2"/>
    </source>
</evidence>
<dbReference type="InterPro" id="IPR053206">
    <property type="entry name" value="Dimeric_xanthone_biosynth"/>
</dbReference>
<protein>
    <submittedName>
        <fullName evidence="1">Uncharacterized protein</fullName>
    </submittedName>
</protein>
<gene>
    <name evidence="1" type="ORF">BDCG_00201</name>
</gene>
<dbReference type="PANTHER" id="PTHR38048">
    <property type="entry name" value="EXPRESSED PROTEIN"/>
    <property type="match status" value="1"/>
</dbReference>
<sequence length="78" mass="9059">MQGYLSACEGPKKEFELKDLKAITDGFGEILWFHMDDEVDQLRADKMRAYWSLEEIKAMPIYELVAEELLAQISVTPY</sequence>
<dbReference type="GeneID" id="69023015"/>
<dbReference type="Proteomes" id="UP000002039">
    <property type="component" value="Unassembled WGS sequence"/>
</dbReference>
<name>A0ABP2EJY2_AJEDR</name>
<keyword evidence="2" id="KW-1185">Reference proteome</keyword>
<proteinExistence type="predicted"/>
<accession>A0ABP2EJY2</accession>
<reference evidence="2" key="1">
    <citation type="journal article" date="2015" name="PLoS Genet.">
        <title>The dynamic genome and transcriptome of the human fungal pathogen Blastomyces and close relative Emmonsia.</title>
        <authorList>
            <person name="Munoz J.F."/>
            <person name="Gauthier G.M."/>
            <person name="Desjardins C.A."/>
            <person name="Gallo J.E."/>
            <person name="Holder J."/>
            <person name="Sullivan T.D."/>
            <person name="Marty A.J."/>
            <person name="Carmen J.C."/>
            <person name="Chen Z."/>
            <person name="Ding L."/>
            <person name="Gujja S."/>
            <person name="Magrini V."/>
            <person name="Misas E."/>
            <person name="Mitreva M."/>
            <person name="Priest M."/>
            <person name="Saif S."/>
            <person name="Whiston E.A."/>
            <person name="Young S."/>
            <person name="Zeng Q."/>
            <person name="Goldman W.E."/>
            <person name="Mardis E.R."/>
            <person name="Taylor J.W."/>
            <person name="McEwen J.G."/>
            <person name="Clay O.K."/>
            <person name="Klein B.S."/>
            <person name="Cuomo C.A."/>
        </authorList>
    </citation>
    <scope>NUCLEOTIDE SEQUENCE [LARGE SCALE GENOMIC DNA]</scope>
    <source>
        <strain evidence="2">ER-3 / ATCC MYA-2586</strain>
    </source>
</reference>
<dbReference type="EMBL" id="EQ999973">
    <property type="protein sequence ID" value="EEQ83396.2"/>
    <property type="molecule type" value="Genomic_DNA"/>
</dbReference>
<organism evidence="1 2">
    <name type="scientific">Ajellomyces dermatitidis (strain ER-3 / ATCC MYA-2586)</name>
    <name type="common">Blastomyces dermatitidis</name>
    <dbReference type="NCBI Taxonomy" id="559297"/>
    <lineage>
        <taxon>Eukaryota</taxon>
        <taxon>Fungi</taxon>
        <taxon>Dikarya</taxon>
        <taxon>Ascomycota</taxon>
        <taxon>Pezizomycotina</taxon>
        <taxon>Eurotiomycetes</taxon>
        <taxon>Eurotiomycetidae</taxon>
        <taxon>Onygenales</taxon>
        <taxon>Ajellomycetaceae</taxon>
        <taxon>Blastomyces</taxon>
    </lineage>
</organism>